<evidence type="ECO:0000256" key="3">
    <source>
        <dbReference type="ARBA" id="ARBA00022801"/>
    </source>
</evidence>
<evidence type="ECO:0000256" key="1">
    <source>
        <dbReference type="ARBA" id="ARBA00013260"/>
    </source>
</evidence>
<dbReference type="OrthoDB" id="1711136at2759"/>
<protein>
    <recommendedName>
        <fullName evidence="1">peptidyl-tRNA hydrolase</fullName>
        <ecNumber evidence="1">3.1.1.29</ecNumber>
    </recommendedName>
</protein>
<keyword evidence="4" id="KW-0694">RNA-binding</keyword>
<keyword evidence="2" id="KW-0820">tRNA-binding</keyword>
<dbReference type="GO" id="GO:0000049">
    <property type="term" value="F:tRNA binding"/>
    <property type="evidence" value="ECO:0007669"/>
    <property type="project" value="UniProtKB-KW"/>
</dbReference>
<dbReference type="EMBL" id="ML213590">
    <property type="protein sequence ID" value="TFK44236.1"/>
    <property type="molecule type" value="Genomic_DNA"/>
</dbReference>
<evidence type="ECO:0000313" key="6">
    <source>
        <dbReference type="EMBL" id="TFK44236.1"/>
    </source>
</evidence>
<keyword evidence="7" id="KW-1185">Reference proteome</keyword>
<proteinExistence type="inferred from homology"/>
<evidence type="ECO:0000313" key="7">
    <source>
        <dbReference type="Proteomes" id="UP000308652"/>
    </source>
</evidence>
<dbReference type="Proteomes" id="UP000308652">
    <property type="component" value="Unassembled WGS sequence"/>
</dbReference>
<dbReference type="InterPro" id="IPR036416">
    <property type="entry name" value="Pept_tRNA_hydro_sf"/>
</dbReference>
<evidence type="ECO:0000256" key="2">
    <source>
        <dbReference type="ARBA" id="ARBA00022555"/>
    </source>
</evidence>
<dbReference type="NCBIfam" id="TIGR00447">
    <property type="entry name" value="pth"/>
    <property type="match status" value="1"/>
</dbReference>
<organism evidence="6 7">
    <name type="scientific">Crucibulum laeve</name>
    <dbReference type="NCBI Taxonomy" id="68775"/>
    <lineage>
        <taxon>Eukaryota</taxon>
        <taxon>Fungi</taxon>
        <taxon>Dikarya</taxon>
        <taxon>Basidiomycota</taxon>
        <taxon>Agaricomycotina</taxon>
        <taxon>Agaricomycetes</taxon>
        <taxon>Agaricomycetidae</taxon>
        <taxon>Agaricales</taxon>
        <taxon>Agaricineae</taxon>
        <taxon>Nidulariaceae</taxon>
        <taxon>Crucibulum</taxon>
    </lineage>
</organism>
<gene>
    <name evidence="6" type="ORF">BDQ12DRAFT_694777</name>
</gene>
<dbReference type="SUPFAM" id="SSF53178">
    <property type="entry name" value="Peptidyl-tRNA hydrolase-like"/>
    <property type="match status" value="1"/>
</dbReference>
<dbReference type="InterPro" id="IPR018171">
    <property type="entry name" value="Pept_tRNA_hydro_CS"/>
</dbReference>
<dbReference type="PROSITE" id="PS01196">
    <property type="entry name" value="PEPT_TRNA_HYDROL_2"/>
    <property type="match status" value="1"/>
</dbReference>
<dbReference type="Pfam" id="PF01195">
    <property type="entry name" value="Pept_tRNA_hydro"/>
    <property type="match status" value="1"/>
</dbReference>
<evidence type="ECO:0000256" key="4">
    <source>
        <dbReference type="ARBA" id="ARBA00022884"/>
    </source>
</evidence>
<dbReference type="Gene3D" id="3.40.50.1470">
    <property type="entry name" value="Peptidyl-tRNA hydrolase"/>
    <property type="match status" value="1"/>
</dbReference>
<dbReference type="PANTHER" id="PTHR17224:SF1">
    <property type="entry name" value="PEPTIDYL-TRNA HYDROLASE"/>
    <property type="match status" value="1"/>
</dbReference>
<sequence>MTVGIPQILVVGLGNLPFPLTRHSVGQLLVDSLAFRLGISLSNQRGGYLGQKDVTIGDTLVSLTLFKSKSLMNISGPSIATIYRKTCSSPSSLVVLADSLSHKIETLSPRLGGSAQGHNGVKSIISALGGEMGFYRFRVGIGRDETDAATYVMRKLSSHEKRFWGEDGVDLVLNELEKVARKSG</sequence>
<dbReference type="PANTHER" id="PTHR17224">
    <property type="entry name" value="PEPTIDYL-TRNA HYDROLASE"/>
    <property type="match status" value="1"/>
</dbReference>
<comment type="similarity">
    <text evidence="5">Belongs to the PTH family.</text>
</comment>
<reference evidence="6 7" key="1">
    <citation type="journal article" date="2019" name="Nat. Ecol. Evol.">
        <title>Megaphylogeny resolves global patterns of mushroom evolution.</title>
        <authorList>
            <person name="Varga T."/>
            <person name="Krizsan K."/>
            <person name="Foldi C."/>
            <person name="Dima B."/>
            <person name="Sanchez-Garcia M."/>
            <person name="Sanchez-Ramirez S."/>
            <person name="Szollosi G.J."/>
            <person name="Szarkandi J.G."/>
            <person name="Papp V."/>
            <person name="Albert L."/>
            <person name="Andreopoulos W."/>
            <person name="Angelini C."/>
            <person name="Antonin V."/>
            <person name="Barry K.W."/>
            <person name="Bougher N.L."/>
            <person name="Buchanan P."/>
            <person name="Buyck B."/>
            <person name="Bense V."/>
            <person name="Catcheside P."/>
            <person name="Chovatia M."/>
            <person name="Cooper J."/>
            <person name="Damon W."/>
            <person name="Desjardin D."/>
            <person name="Finy P."/>
            <person name="Geml J."/>
            <person name="Haridas S."/>
            <person name="Hughes K."/>
            <person name="Justo A."/>
            <person name="Karasinski D."/>
            <person name="Kautmanova I."/>
            <person name="Kiss B."/>
            <person name="Kocsube S."/>
            <person name="Kotiranta H."/>
            <person name="LaButti K.M."/>
            <person name="Lechner B.E."/>
            <person name="Liimatainen K."/>
            <person name="Lipzen A."/>
            <person name="Lukacs Z."/>
            <person name="Mihaltcheva S."/>
            <person name="Morgado L.N."/>
            <person name="Niskanen T."/>
            <person name="Noordeloos M.E."/>
            <person name="Ohm R.A."/>
            <person name="Ortiz-Santana B."/>
            <person name="Ovrebo C."/>
            <person name="Racz N."/>
            <person name="Riley R."/>
            <person name="Savchenko A."/>
            <person name="Shiryaev A."/>
            <person name="Soop K."/>
            <person name="Spirin V."/>
            <person name="Szebenyi C."/>
            <person name="Tomsovsky M."/>
            <person name="Tulloss R.E."/>
            <person name="Uehling J."/>
            <person name="Grigoriev I.V."/>
            <person name="Vagvolgyi C."/>
            <person name="Papp T."/>
            <person name="Martin F.M."/>
            <person name="Miettinen O."/>
            <person name="Hibbett D.S."/>
            <person name="Nagy L.G."/>
        </authorList>
    </citation>
    <scope>NUCLEOTIDE SEQUENCE [LARGE SCALE GENOMIC DNA]</scope>
    <source>
        <strain evidence="6 7">CBS 166.37</strain>
    </source>
</reference>
<dbReference type="STRING" id="68775.A0A5C3MIP6"/>
<keyword evidence="3 6" id="KW-0378">Hydrolase</keyword>
<evidence type="ECO:0000256" key="5">
    <source>
        <dbReference type="ARBA" id="ARBA00038063"/>
    </source>
</evidence>
<accession>A0A5C3MIP6</accession>
<dbReference type="InterPro" id="IPR001328">
    <property type="entry name" value="Pept_tRNA_hydro"/>
</dbReference>
<dbReference type="AlphaFoldDB" id="A0A5C3MIP6"/>
<dbReference type="EC" id="3.1.1.29" evidence="1"/>
<name>A0A5C3MIP6_9AGAR</name>
<dbReference type="GO" id="GO:0004045">
    <property type="term" value="F:peptidyl-tRNA hydrolase activity"/>
    <property type="evidence" value="ECO:0007669"/>
    <property type="project" value="UniProtKB-EC"/>
</dbReference>